<dbReference type="EMBL" id="LGCI01000003">
    <property type="protein sequence ID" value="KOY83801.1"/>
    <property type="molecule type" value="Genomic_DNA"/>
</dbReference>
<dbReference type="InterPro" id="IPR035992">
    <property type="entry name" value="Ricin_B-like_lectins"/>
</dbReference>
<gene>
    <name evidence="2" type="ORF">ADM90_02570</name>
</gene>
<dbReference type="PROSITE" id="PS50231">
    <property type="entry name" value="RICIN_B_LECTIN"/>
    <property type="match status" value="3"/>
</dbReference>
<dbReference type="SMART" id="SM00458">
    <property type="entry name" value="RICIN"/>
    <property type="match status" value="2"/>
</dbReference>
<name>A0A0N0CWX6_9BACI</name>
<dbReference type="InterPro" id="IPR054586">
    <property type="entry name" value="MACPF_1_fungal"/>
</dbReference>
<feature type="domain" description="Ricin B lectin" evidence="1">
    <location>
        <begin position="556"/>
        <end position="699"/>
    </location>
</feature>
<dbReference type="Gene3D" id="2.80.10.50">
    <property type="match status" value="3"/>
</dbReference>
<evidence type="ECO:0000259" key="1">
    <source>
        <dbReference type="SMART" id="SM00458"/>
    </source>
</evidence>
<dbReference type="Pfam" id="PF22693">
    <property type="entry name" value="MACPF_1"/>
    <property type="match status" value="1"/>
</dbReference>
<sequence>MYMTSNYYLPKIELSFDSLIPCASDEFVNAVHHALALDNDKGVRSYRQLVKVLEAYGHFIPTSVTLGGKLISTQNKEISSLQAANEESSRHAAEVKAAINTLGVSAEANIKGQLGKREQDKDKQVSEEQAIQFTAMGGEGSFLRDAGQWAQSLNSYKGWTMVKSDELILTISMLPEALYHECITMMRNYVQKKTVQELILEGSHFLFYGQYNDIISQYVRKDYCHIRSLDCQVGEVKLLTCTASIPTDGAELKAEPYEYDANSQKRQVWYMTAEGYIVCGALNNGKEFVLTAMGSKVVLGEKGRYPNQTWEMTGSGHIINTSLDFKQVLTLRDRDVRLDQQNTTVAKDQLWSLVDAGQDCASQQLKSMENIEESSNELVGQIDPFPVNEEEFFVIAGEGGHVLSINKSSWNFSRLVNNDELVVTMLNSDVDYQLWRFTKDGYIVSKLYGENEKEMVLTLANNELVMRVKEEGMDNQLWEFKNRETFSRGEVNRGGIGLKGTGMMIAFSSLLVENNNVTTYHRKAVKLSPKLSGEDEKLQRWRLIRARDNQAVFIPRTQYRLINQGKRDEQLVLAVEGGKTDENTRTCLQSSSQDGTQKIAQCWQLRENLDGTYTIYLDGTDKVLDALNYGKDNGTTVQIVRNVQNSAQKWYLWFEEDGVLLLRNQHSGKFLTAAGTESRSYVQLFDESKDSKLRKWKLSVWS</sequence>
<evidence type="ECO:0000313" key="3">
    <source>
        <dbReference type="Proteomes" id="UP000037977"/>
    </source>
</evidence>
<dbReference type="CDD" id="cd00161">
    <property type="entry name" value="beta-trefoil_Ricin-like"/>
    <property type="match status" value="1"/>
</dbReference>
<feature type="domain" description="Ricin B lectin" evidence="1">
    <location>
        <begin position="390"/>
        <end position="544"/>
    </location>
</feature>
<protein>
    <recommendedName>
        <fullName evidence="1">Ricin B lectin domain-containing protein</fullName>
    </recommendedName>
</protein>
<comment type="caution">
    <text evidence="2">The sequence shown here is derived from an EMBL/GenBank/DDBJ whole genome shotgun (WGS) entry which is preliminary data.</text>
</comment>
<dbReference type="SUPFAM" id="SSF50370">
    <property type="entry name" value="Ricin B-like lectins"/>
    <property type="match status" value="3"/>
</dbReference>
<dbReference type="Pfam" id="PF14200">
    <property type="entry name" value="RicinB_lectin_2"/>
    <property type="match status" value="1"/>
</dbReference>
<keyword evidence="3" id="KW-1185">Reference proteome</keyword>
<organism evidence="2 3">
    <name type="scientific">Lysinibacillus macroides</name>
    <dbReference type="NCBI Taxonomy" id="33935"/>
    <lineage>
        <taxon>Bacteria</taxon>
        <taxon>Bacillati</taxon>
        <taxon>Bacillota</taxon>
        <taxon>Bacilli</taxon>
        <taxon>Bacillales</taxon>
        <taxon>Bacillaceae</taxon>
        <taxon>Lysinibacillus</taxon>
    </lineage>
</organism>
<dbReference type="STRING" id="33935.ADM90_02570"/>
<dbReference type="AlphaFoldDB" id="A0A0N0CWX6"/>
<dbReference type="Proteomes" id="UP000037977">
    <property type="component" value="Unassembled WGS sequence"/>
</dbReference>
<dbReference type="PATRIC" id="fig|33935.3.peg.4708"/>
<proteinExistence type="predicted"/>
<dbReference type="InterPro" id="IPR000772">
    <property type="entry name" value="Ricin_B_lectin"/>
</dbReference>
<evidence type="ECO:0000313" key="2">
    <source>
        <dbReference type="EMBL" id="KOY83801.1"/>
    </source>
</evidence>
<reference evidence="2 3" key="1">
    <citation type="submission" date="2015-07" db="EMBL/GenBank/DDBJ databases">
        <title>Genome sequencing project for genomic taxonomy and phylogenomics of Bacillus-like bacteria.</title>
        <authorList>
            <person name="Liu B."/>
            <person name="Wang J."/>
            <person name="Zhu Y."/>
            <person name="Liu G."/>
            <person name="Chen Q."/>
            <person name="Chen Z."/>
            <person name="Che J."/>
            <person name="Ge C."/>
            <person name="Shi H."/>
            <person name="Pan Z."/>
            <person name="Liu X."/>
        </authorList>
    </citation>
    <scope>NUCLEOTIDE SEQUENCE [LARGE SCALE GENOMIC DNA]</scope>
    <source>
        <strain evidence="2 3">DSM 54</strain>
    </source>
</reference>
<accession>A0A0N0CWX6</accession>